<dbReference type="AlphaFoldDB" id="A0A2M7G073"/>
<evidence type="ECO:0000259" key="1">
    <source>
        <dbReference type="PROSITE" id="PS51832"/>
    </source>
</evidence>
<sequence>MARNNALISQFIRGEERRQFKDIIKALALVIDLAEGYDAQHGYNVALSAVQLGKYIGLGPDKLRTIFYAGLLHDVGEVGFPKETDAFDFFEWQTQPYIRPHPLIGEAIVSQLPTLKKAGEIIRSHHEAWDGSGYPDGLKGDNIPIESQIIGLCDTFDVAGSVYHDKDTLRSRLAPVLRSHFSPDLIQEFKRMLAEAELWGARNFNQAAWQELGIDAVDLAVLLEVEVDYFKVTLKTFANVIDAKHQYTKGHSLRVGALSRRIATEMGFSEEESATIERAGFLHDAGKVGISRCILDKPGPLSDVEYGRIKAHPGMSAALLNTIQCLSDHAPLVRHHHERFDGFGYPDRLKSEEIPIGSRILAVADTYDAMTSDRAYRKGLPDRIAREEIIKYSGKMYDPDVVEAFLRLNSEEIMLLFEEAEKSSSLIY</sequence>
<comment type="caution">
    <text evidence="2">The sequence shown here is derived from an EMBL/GenBank/DDBJ whole genome shotgun (WGS) entry which is preliminary data.</text>
</comment>
<proteinExistence type="predicted"/>
<reference evidence="2 3" key="1">
    <citation type="submission" date="2017-09" db="EMBL/GenBank/DDBJ databases">
        <title>Depth-based differentiation of microbial function through sediment-hosted aquifers and enrichment of novel symbionts in the deep terrestrial subsurface.</title>
        <authorList>
            <person name="Probst A.J."/>
            <person name="Ladd B."/>
            <person name="Jarett J.K."/>
            <person name="Geller-Mcgrath D.E."/>
            <person name="Sieber C.M."/>
            <person name="Emerson J.B."/>
            <person name="Anantharaman K."/>
            <person name="Thomas B.C."/>
            <person name="Malmstrom R."/>
            <person name="Stieglmeier M."/>
            <person name="Klingl A."/>
            <person name="Woyke T."/>
            <person name="Ryan C.M."/>
            <person name="Banfield J.F."/>
        </authorList>
    </citation>
    <scope>NUCLEOTIDE SEQUENCE [LARGE SCALE GENOMIC DNA]</scope>
    <source>
        <strain evidence="2">CG17_big_fil_post_rev_8_21_14_2_50_48_46</strain>
    </source>
</reference>
<dbReference type="Proteomes" id="UP000231019">
    <property type="component" value="Unassembled WGS sequence"/>
</dbReference>
<protein>
    <recommendedName>
        <fullName evidence="1">HD-GYP domain-containing protein</fullName>
    </recommendedName>
</protein>
<dbReference type="SUPFAM" id="SSF109604">
    <property type="entry name" value="HD-domain/PDEase-like"/>
    <property type="match status" value="2"/>
</dbReference>
<name>A0A2M7G073_9BACT</name>
<evidence type="ECO:0000313" key="2">
    <source>
        <dbReference type="EMBL" id="PIW15073.1"/>
    </source>
</evidence>
<dbReference type="PROSITE" id="PS51832">
    <property type="entry name" value="HD_GYP"/>
    <property type="match status" value="2"/>
</dbReference>
<gene>
    <name evidence="2" type="ORF">COW36_19315</name>
</gene>
<dbReference type="PANTHER" id="PTHR43155:SF2">
    <property type="entry name" value="CYCLIC DI-GMP PHOSPHODIESTERASE PA4108"/>
    <property type="match status" value="1"/>
</dbReference>
<feature type="domain" description="HD-GYP" evidence="1">
    <location>
        <begin position="16"/>
        <end position="205"/>
    </location>
</feature>
<organism evidence="2 3">
    <name type="scientific">bacterium (Candidatus Blackallbacteria) CG17_big_fil_post_rev_8_21_14_2_50_48_46</name>
    <dbReference type="NCBI Taxonomy" id="2014261"/>
    <lineage>
        <taxon>Bacteria</taxon>
        <taxon>Candidatus Blackallbacteria</taxon>
    </lineage>
</organism>
<accession>A0A2M7G073</accession>
<dbReference type="SMART" id="SM00471">
    <property type="entry name" value="HDc"/>
    <property type="match status" value="2"/>
</dbReference>
<dbReference type="InterPro" id="IPR003607">
    <property type="entry name" value="HD/PDEase_dom"/>
</dbReference>
<dbReference type="PANTHER" id="PTHR43155">
    <property type="entry name" value="CYCLIC DI-GMP PHOSPHODIESTERASE PA4108-RELATED"/>
    <property type="match status" value="1"/>
</dbReference>
<feature type="domain" description="HD-GYP" evidence="1">
    <location>
        <begin position="226"/>
        <end position="421"/>
    </location>
</feature>
<dbReference type="Pfam" id="PF13487">
    <property type="entry name" value="HD_5"/>
    <property type="match status" value="2"/>
</dbReference>
<dbReference type="EMBL" id="PFFQ01000054">
    <property type="protein sequence ID" value="PIW15073.1"/>
    <property type="molecule type" value="Genomic_DNA"/>
</dbReference>
<dbReference type="Gene3D" id="1.10.3210.10">
    <property type="entry name" value="Hypothetical protein af1432"/>
    <property type="match status" value="2"/>
</dbReference>
<dbReference type="InterPro" id="IPR037522">
    <property type="entry name" value="HD_GYP_dom"/>
</dbReference>
<evidence type="ECO:0000313" key="3">
    <source>
        <dbReference type="Proteomes" id="UP000231019"/>
    </source>
</evidence>
<dbReference type="CDD" id="cd00077">
    <property type="entry name" value="HDc"/>
    <property type="match status" value="2"/>
</dbReference>